<dbReference type="SUPFAM" id="SSF53098">
    <property type="entry name" value="Ribonuclease H-like"/>
    <property type="match status" value="1"/>
</dbReference>
<dbReference type="InterPro" id="IPR012337">
    <property type="entry name" value="RNaseH-like_sf"/>
</dbReference>
<dbReference type="GO" id="GO:0015074">
    <property type="term" value="P:DNA integration"/>
    <property type="evidence" value="ECO:0007669"/>
    <property type="project" value="InterPro"/>
</dbReference>
<dbReference type="PANTHER" id="PTHR35046:SF9">
    <property type="entry name" value="RNA-DIRECTED DNA POLYMERASE"/>
    <property type="match status" value="1"/>
</dbReference>
<dbReference type="Pfam" id="PF24626">
    <property type="entry name" value="SH3_Tf2-1"/>
    <property type="match status" value="1"/>
</dbReference>
<evidence type="ECO:0000313" key="2">
    <source>
        <dbReference type="EMBL" id="RDY14127.1"/>
    </source>
</evidence>
<dbReference type="InterPro" id="IPR001584">
    <property type="entry name" value="Integrase_cat-core"/>
</dbReference>
<dbReference type="OrthoDB" id="1935586at2759"/>
<dbReference type="EMBL" id="QJKJ01000126">
    <property type="protein sequence ID" value="RDY14127.1"/>
    <property type="molecule type" value="Genomic_DNA"/>
</dbReference>
<evidence type="ECO:0000259" key="1">
    <source>
        <dbReference type="PROSITE" id="PS50994"/>
    </source>
</evidence>
<evidence type="ECO:0000313" key="3">
    <source>
        <dbReference type="Proteomes" id="UP000257109"/>
    </source>
</evidence>
<sequence>MKHDVEKICDKCITCKKAKFKVNPHGLYTPLPIFNAPWIDLSTNFSKRGKDSIFVVVDRFSKMTHFITCHKTDYAINVVDLFFKEVIRLHGMPRSIVSDRDAKFLSHFWRTLWNKLGTKILFSTTCQPQIDGQTEIVNRTLPILLQCLPHVEFAYNRVVHSTTNHSPFEVVYGFNPLTSLDLIPLLMNKQVHQDGKKKAKYQQIEKKTRQYANQANKRRKKVSFEPGNWVWVHMRKERFPAQRQSKLQPRGDDPFQVIEKINDTAYKFDPPSEYQISTTFNLTDLSLFDVGDKFDSRTNIFKKGRIDGNLDESNNLQDSMQKIEDTMTRARAKRVKETLQCFVKDI</sequence>
<dbReference type="Proteomes" id="UP000257109">
    <property type="component" value="Unassembled WGS sequence"/>
</dbReference>
<keyword evidence="3" id="KW-1185">Reference proteome</keyword>
<comment type="caution">
    <text evidence="2">The sequence shown here is derived from an EMBL/GenBank/DDBJ whole genome shotgun (WGS) entry which is preliminary data.</text>
</comment>
<dbReference type="GO" id="GO:0003676">
    <property type="term" value="F:nucleic acid binding"/>
    <property type="evidence" value="ECO:0007669"/>
    <property type="project" value="InterPro"/>
</dbReference>
<protein>
    <recommendedName>
        <fullName evidence="1">Integrase catalytic domain-containing protein</fullName>
    </recommendedName>
</protein>
<name>A0A371IGC7_MUCPR</name>
<dbReference type="InterPro" id="IPR036397">
    <property type="entry name" value="RNaseH_sf"/>
</dbReference>
<dbReference type="InterPro" id="IPR056924">
    <property type="entry name" value="SH3_Tf2-1"/>
</dbReference>
<dbReference type="PROSITE" id="PS50994">
    <property type="entry name" value="INTEGRASE"/>
    <property type="match status" value="1"/>
</dbReference>
<gene>
    <name evidence="2" type="ORF">CR513_00851</name>
</gene>
<reference evidence="2" key="1">
    <citation type="submission" date="2018-05" db="EMBL/GenBank/DDBJ databases">
        <title>Draft genome of Mucuna pruriens seed.</title>
        <authorList>
            <person name="Nnadi N.E."/>
            <person name="Vos R."/>
            <person name="Hasami M.H."/>
            <person name="Devisetty U.K."/>
            <person name="Aguiy J.C."/>
        </authorList>
    </citation>
    <scope>NUCLEOTIDE SEQUENCE [LARGE SCALE GENOMIC DNA]</scope>
    <source>
        <strain evidence="2">JCA_2017</strain>
    </source>
</reference>
<feature type="domain" description="Integrase catalytic" evidence="1">
    <location>
        <begin position="28"/>
        <end position="141"/>
    </location>
</feature>
<organism evidence="2 3">
    <name type="scientific">Mucuna pruriens</name>
    <name type="common">Velvet bean</name>
    <name type="synonym">Dolichos pruriens</name>
    <dbReference type="NCBI Taxonomy" id="157652"/>
    <lineage>
        <taxon>Eukaryota</taxon>
        <taxon>Viridiplantae</taxon>
        <taxon>Streptophyta</taxon>
        <taxon>Embryophyta</taxon>
        <taxon>Tracheophyta</taxon>
        <taxon>Spermatophyta</taxon>
        <taxon>Magnoliopsida</taxon>
        <taxon>eudicotyledons</taxon>
        <taxon>Gunneridae</taxon>
        <taxon>Pentapetalae</taxon>
        <taxon>rosids</taxon>
        <taxon>fabids</taxon>
        <taxon>Fabales</taxon>
        <taxon>Fabaceae</taxon>
        <taxon>Papilionoideae</taxon>
        <taxon>50 kb inversion clade</taxon>
        <taxon>NPAAA clade</taxon>
        <taxon>indigoferoid/millettioid clade</taxon>
        <taxon>Phaseoleae</taxon>
        <taxon>Mucuna</taxon>
    </lineage>
</organism>
<dbReference type="Gene3D" id="3.30.420.10">
    <property type="entry name" value="Ribonuclease H-like superfamily/Ribonuclease H"/>
    <property type="match status" value="1"/>
</dbReference>
<dbReference type="AlphaFoldDB" id="A0A371IGC7"/>
<feature type="non-terminal residue" evidence="2">
    <location>
        <position position="1"/>
    </location>
</feature>
<dbReference type="PANTHER" id="PTHR35046">
    <property type="entry name" value="ZINC KNUCKLE (CCHC-TYPE) FAMILY PROTEIN"/>
    <property type="match status" value="1"/>
</dbReference>
<accession>A0A371IGC7</accession>
<proteinExistence type="predicted"/>